<evidence type="ECO:0000313" key="4">
    <source>
        <dbReference type="Proteomes" id="UP000712600"/>
    </source>
</evidence>
<accession>A0A8S9QX01</accession>
<protein>
    <submittedName>
        <fullName evidence="3">Uncharacterized protein</fullName>
    </submittedName>
</protein>
<keyword evidence="2" id="KW-1133">Transmembrane helix</keyword>
<name>A0A8S9QX01_BRACR</name>
<keyword evidence="2" id="KW-0812">Transmembrane</keyword>
<gene>
    <name evidence="3" type="ORF">F2Q69_00014987</name>
</gene>
<dbReference type="Proteomes" id="UP000712600">
    <property type="component" value="Unassembled WGS sequence"/>
</dbReference>
<reference evidence="3" key="1">
    <citation type="submission" date="2019-12" db="EMBL/GenBank/DDBJ databases">
        <title>Genome sequencing and annotation of Brassica cretica.</title>
        <authorList>
            <person name="Studholme D.J."/>
            <person name="Sarris P."/>
        </authorList>
    </citation>
    <scope>NUCLEOTIDE SEQUENCE</scope>
    <source>
        <strain evidence="3">PFS-109/04</strain>
        <tissue evidence="3">Leaf</tissue>
    </source>
</reference>
<feature type="transmembrane region" description="Helical" evidence="2">
    <location>
        <begin position="6"/>
        <end position="26"/>
    </location>
</feature>
<feature type="compositionally biased region" description="Low complexity" evidence="1">
    <location>
        <begin position="123"/>
        <end position="138"/>
    </location>
</feature>
<feature type="region of interest" description="Disordered" evidence="1">
    <location>
        <begin position="32"/>
        <end position="179"/>
    </location>
</feature>
<comment type="caution">
    <text evidence="3">The sequence shown here is derived from an EMBL/GenBank/DDBJ whole genome shotgun (WGS) entry which is preliminary data.</text>
</comment>
<evidence type="ECO:0000256" key="2">
    <source>
        <dbReference type="SAM" id="Phobius"/>
    </source>
</evidence>
<proteinExistence type="predicted"/>
<feature type="compositionally biased region" description="Basic residues" evidence="1">
    <location>
        <begin position="78"/>
        <end position="88"/>
    </location>
</feature>
<organism evidence="3 4">
    <name type="scientific">Brassica cretica</name>
    <name type="common">Mustard</name>
    <dbReference type="NCBI Taxonomy" id="69181"/>
    <lineage>
        <taxon>Eukaryota</taxon>
        <taxon>Viridiplantae</taxon>
        <taxon>Streptophyta</taxon>
        <taxon>Embryophyta</taxon>
        <taxon>Tracheophyta</taxon>
        <taxon>Spermatophyta</taxon>
        <taxon>Magnoliopsida</taxon>
        <taxon>eudicotyledons</taxon>
        <taxon>Gunneridae</taxon>
        <taxon>Pentapetalae</taxon>
        <taxon>rosids</taxon>
        <taxon>malvids</taxon>
        <taxon>Brassicales</taxon>
        <taxon>Brassicaceae</taxon>
        <taxon>Brassiceae</taxon>
        <taxon>Brassica</taxon>
    </lineage>
</organism>
<sequence>MKPVIQLVQIVAFLSLLIIWCNWKLIQRLGKKKTKRTKVGATDEVPPVESAPVNATLTDEVPPKESAPVDATSEGSKSKKKKDGRKMSHGGAEGQEAVLVGAASGGHPRKKTKRSVEAEPRPSTSDASVADAAIVDAVGEASGTPGNLSEEKRKTCSREGGSSGEPARSEPEGSVAKRRRVEFLDRVEFSYNETTPLILYPLGVRS</sequence>
<dbReference type="EMBL" id="QGKX02000996">
    <property type="protein sequence ID" value="KAF3554710.1"/>
    <property type="molecule type" value="Genomic_DNA"/>
</dbReference>
<evidence type="ECO:0000256" key="1">
    <source>
        <dbReference type="SAM" id="MobiDB-lite"/>
    </source>
</evidence>
<keyword evidence="2" id="KW-0472">Membrane</keyword>
<evidence type="ECO:0000313" key="3">
    <source>
        <dbReference type="EMBL" id="KAF3554710.1"/>
    </source>
</evidence>
<dbReference type="AlphaFoldDB" id="A0A8S9QX01"/>